<sequence length="118" mass="12182">MGGCIGSALRYAVSYYSPKWFGTPFPCGTLIVNAAGGFLIGCITDLCLSANTPAELRLFLTTGILGGFTTFSTFGYETVGLFAAGSSLLGVMNICLNLFTSLGGVVLGKWVADVFAGT</sequence>
<dbReference type="Pfam" id="PF02537">
    <property type="entry name" value="CRCB"/>
    <property type="match status" value="1"/>
</dbReference>
<comment type="similarity">
    <text evidence="6">Belongs to the fluoride channel Fluc/FEX (TC 1.A.43) family.</text>
</comment>
<dbReference type="NCBIfam" id="TIGR00494">
    <property type="entry name" value="crcB"/>
    <property type="match status" value="1"/>
</dbReference>
<feature type="transmembrane region" description="Helical" evidence="8">
    <location>
        <begin position="56"/>
        <end position="76"/>
    </location>
</feature>
<proteinExistence type="inferred from homology"/>
<evidence type="ECO:0000313" key="9">
    <source>
        <dbReference type="EMBL" id="MPN53257.1"/>
    </source>
</evidence>
<accession>A0A645IPU4</accession>
<dbReference type="GO" id="GO:1903425">
    <property type="term" value="F:fluoride transmembrane transporter activity"/>
    <property type="evidence" value="ECO:0007669"/>
    <property type="project" value="TreeGrafter"/>
</dbReference>
<dbReference type="PANTHER" id="PTHR28259">
    <property type="entry name" value="FLUORIDE EXPORT PROTEIN 1-RELATED"/>
    <property type="match status" value="1"/>
</dbReference>
<gene>
    <name evidence="9" type="primary">crcB_30</name>
    <name evidence="9" type="ORF">SDC9_200921</name>
</gene>
<dbReference type="InterPro" id="IPR003691">
    <property type="entry name" value="FluC"/>
</dbReference>
<evidence type="ECO:0000256" key="4">
    <source>
        <dbReference type="ARBA" id="ARBA00022989"/>
    </source>
</evidence>
<name>A0A645IPU4_9ZZZZ</name>
<comment type="caution">
    <text evidence="9">The sequence shown here is derived from an EMBL/GenBank/DDBJ whole genome shotgun (WGS) entry which is preliminary data.</text>
</comment>
<organism evidence="9">
    <name type="scientific">bioreactor metagenome</name>
    <dbReference type="NCBI Taxonomy" id="1076179"/>
    <lineage>
        <taxon>unclassified sequences</taxon>
        <taxon>metagenomes</taxon>
        <taxon>ecological metagenomes</taxon>
    </lineage>
</organism>
<protein>
    <submittedName>
        <fullName evidence="9">Putative fluoride ion transporter CrcB</fullName>
    </submittedName>
</protein>
<comment type="catalytic activity">
    <reaction evidence="7">
        <text>fluoride(in) = fluoride(out)</text>
        <dbReference type="Rhea" id="RHEA:76159"/>
        <dbReference type="ChEBI" id="CHEBI:17051"/>
    </reaction>
    <physiologicalReaction direction="left-to-right" evidence="7">
        <dbReference type="Rhea" id="RHEA:76160"/>
    </physiologicalReaction>
</comment>
<reference evidence="9" key="1">
    <citation type="submission" date="2019-08" db="EMBL/GenBank/DDBJ databases">
        <authorList>
            <person name="Kucharzyk K."/>
            <person name="Murdoch R.W."/>
            <person name="Higgins S."/>
            <person name="Loffler F."/>
        </authorList>
    </citation>
    <scope>NUCLEOTIDE SEQUENCE</scope>
</reference>
<evidence type="ECO:0000256" key="6">
    <source>
        <dbReference type="ARBA" id="ARBA00035120"/>
    </source>
</evidence>
<feature type="transmembrane region" description="Helical" evidence="8">
    <location>
        <begin position="20"/>
        <end position="44"/>
    </location>
</feature>
<keyword evidence="4 8" id="KW-1133">Transmembrane helix</keyword>
<dbReference type="HAMAP" id="MF_00454">
    <property type="entry name" value="FluC"/>
    <property type="match status" value="1"/>
</dbReference>
<keyword evidence="3 8" id="KW-0812">Transmembrane</keyword>
<dbReference type="AlphaFoldDB" id="A0A645IPU4"/>
<evidence type="ECO:0000256" key="7">
    <source>
        <dbReference type="ARBA" id="ARBA00035585"/>
    </source>
</evidence>
<dbReference type="PANTHER" id="PTHR28259:SF1">
    <property type="entry name" value="FLUORIDE EXPORT PROTEIN 1-RELATED"/>
    <property type="match status" value="1"/>
</dbReference>
<keyword evidence="2" id="KW-1003">Cell membrane</keyword>
<evidence type="ECO:0000256" key="3">
    <source>
        <dbReference type="ARBA" id="ARBA00022692"/>
    </source>
</evidence>
<evidence type="ECO:0000256" key="5">
    <source>
        <dbReference type="ARBA" id="ARBA00023136"/>
    </source>
</evidence>
<evidence type="ECO:0000256" key="2">
    <source>
        <dbReference type="ARBA" id="ARBA00022475"/>
    </source>
</evidence>
<evidence type="ECO:0000256" key="1">
    <source>
        <dbReference type="ARBA" id="ARBA00004651"/>
    </source>
</evidence>
<comment type="subcellular location">
    <subcellularLocation>
        <location evidence="1">Cell membrane</location>
        <topology evidence="1">Multi-pass membrane protein</topology>
    </subcellularLocation>
</comment>
<keyword evidence="5 8" id="KW-0472">Membrane</keyword>
<dbReference type="EMBL" id="VSSQ01120188">
    <property type="protein sequence ID" value="MPN53257.1"/>
    <property type="molecule type" value="Genomic_DNA"/>
</dbReference>
<feature type="transmembrane region" description="Helical" evidence="8">
    <location>
        <begin position="88"/>
        <end position="112"/>
    </location>
</feature>
<evidence type="ECO:0000256" key="8">
    <source>
        <dbReference type="SAM" id="Phobius"/>
    </source>
</evidence>
<dbReference type="GO" id="GO:0005886">
    <property type="term" value="C:plasma membrane"/>
    <property type="evidence" value="ECO:0007669"/>
    <property type="project" value="UniProtKB-SubCell"/>
</dbReference>